<dbReference type="RefSeq" id="WP_323124468.1">
    <property type="nucleotide sequence ID" value="NZ_JAYESH010000011.1"/>
</dbReference>
<dbReference type="EMBL" id="JAYKYQ010000001">
    <property type="protein sequence ID" value="MEB3509104.1"/>
    <property type="molecule type" value="Genomic_DNA"/>
</dbReference>
<evidence type="ECO:0000313" key="3">
    <source>
        <dbReference type="Proteomes" id="UP001348098"/>
    </source>
</evidence>
<protein>
    <submittedName>
        <fullName evidence="2">Uncharacterized protein</fullName>
    </submittedName>
</protein>
<name>A0ABU6ANR1_9NOCA</name>
<feature type="compositionally biased region" description="Basic and acidic residues" evidence="1">
    <location>
        <begin position="1"/>
        <end position="15"/>
    </location>
</feature>
<evidence type="ECO:0000313" key="2">
    <source>
        <dbReference type="EMBL" id="MEB3509104.1"/>
    </source>
</evidence>
<organism evidence="2 3">
    <name type="scientific">Nocardia implantans</name>
    <dbReference type="NCBI Taxonomy" id="3108168"/>
    <lineage>
        <taxon>Bacteria</taxon>
        <taxon>Bacillati</taxon>
        <taxon>Actinomycetota</taxon>
        <taxon>Actinomycetes</taxon>
        <taxon>Mycobacteriales</taxon>
        <taxon>Nocardiaceae</taxon>
        <taxon>Nocardia</taxon>
    </lineage>
</organism>
<dbReference type="Proteomes" id="UP001348098">
    <property type="component" value="Unassembled WGS sequence"/>
</dbReference>
<sequence length="91" mass="9578">MRDYGRRGRDYERRARAGRGSGTGSRVFGFLLLAWLAVGLLAAGQRHYFDSGPPINCAGWGTIGLTALAGPLNYAGVNPKVGGCELPQPSG</sequence>
<proteinExistence type="predicted"/>
<accession>A0ABU6ANR1</accession>
<comment type="caution">
    <text evidence="2">The sequence shown here is derived from an EMBL/GenBank/DDBJ whole genome shotgun (WGS) entry which is preliminary data.</text>
</comment>
<gene>
    <name evidence="2" type="ORF">U3653_03635</name>
</gene>
<keyword evidence="3" id="KW-1185">Reference proteome</keyword>
<reference evidence="2 3" key="1">
    <citation type="submission" date="2023-12" db="EMBL/GenBank/DDBJ databases">
        <title>novel species in genus Nocarida.</title>
        <authorList>
            <person name="Li Z."/>
        </authorList>
    </citation>
    <scope>NUCLEOTIDE SEQUENCE [LARGE SCALE GENOMIC DNA]</scope>
    <source>
        <strain evidence="2 3">CDC186</strain>
    </source>
</reference>
<evidence type="ECO:0000256" key="1">
    <source>
        <dbReference type="SAM" id="MobiDB-lite"/>
    </source>
</evidence>
<feature type="region of interest" description="Disordered" evidence="1">
    <location>
        <begin position="1"/>
        <end position="25"/>
    </location>
</feature>